<dbReference type="RefSeq" id="WP_102845951.1">
    <property type="nucleotide sequence ID" value="NZ_JAMOIG010000003.1"/>
</dbReference>
<name>A0A2N8SZT2_STUST</name>
<comment type="caution">
    <text evidence="1">The sequence shown here is derived from an EMBL/GenBank/DDBJ whole genome shotgun (WGS) entry which is preliminary data.</text>
</comment>
<accession>A0A2N8SZT2</accession>
<sequence length="102" mass="12095">MHLIHLLLPLYDNDQQPLPNILFAQVREELLEQFGGLTAHTRAPAKGLWQEDSSHSVRDDLLIYEVMTAELDRGWWQSYRATLERRFRQEQVLIRAQRIEVL</sequence>
<reference evidence="1 2" key="1">
    <citation type="submission" date="2018-01" db="EMBL/GenBank/DDBJ databases">
        <title>Denitrification phenotypes of diverse strains of Pseudomonas stutzeri.</title>
        <authorList>
            <person name="Milligan D.A."/>
            <person name="Bergaust L."/>
            <person name="Bakken L.R."/>
            <person name="Frostegard A."/>
        </authorList>
    </citation>
    <scope>NUCLEOTIDE SEQUENCE [LARGE SCALE GENOMIC DNA]</scope>
    <source>
        <strain evidence="1 2">28a3</strain>
    </source>
</reference>
<organism evidence="1 2">
    <name type="scientific">Stutzerimonas stutzeri</name>
    <name type="common">Pseudomonas stutzeri</name>
    <dbReference type="NCBI Taxonomy" id="316"/>
    <lineage>
        <taxon>Bacteria</taxon>
        <taxon>Pseudomonadati</taxon>
        <taxon>Pseudomonadota</taxon>
        <taxon>Gammaproteobacteria</taxon>
        <taxon>Pseudomonadales</taxon>
        <taxon>Pseudomonadaceae</taxon>
        <taxon>Stutzerimonas</taxon>
    </lineage>
</organism>
<evidence type="ECO:0008006" key="3">
    <source>
        <dbReference type="Google" id="ProtNLM"/>
    </source>
</evidence>
<dbReference type="EMBL" id="POUW01000001">
    <property type="protein sequence ID" value="PNG08006.1"/>
    <property type="molecule type" value="Genomic_DNA"/>
</dbReference>
<protein>
    <recommendedName>
        <fullName evidence="3">DUF1330 domain-containing protein</fullName>
    </recommendedName>
</protein>
<dbReference type="OrthoDB" id="8778976at2"/>
<evidence type="ECO:0000313" key="1">
    <source>
        <dbReference type="EMBL" id="PNG08006.1"/>
    </source>
</evidence>
<dbReference type="Proteomes" id="UP000235897">
    <property type="component" value="Unassembled WGS sequence"/>
</dbReference>
<proteinExistence type="predicted"/>
<dbReference type="AlphaFoldDB" id="A0A2N8SZT2"/>
<gene>
    <name evidence="1" type="ORF">CXL00_02865</name>
</gene>
<evidence type="ECO:0000313" key="2">
    <source>
        <dbReference type="Proteomes" id="UP000235897"/>
    </source>
</evidence>